<dbReference type="EMBL" id="CAJOBA010036865">
    <property type="protein sequence ID" value="CAF4031473.1"/>
    <property type="molecule type" value="Genomic_DNA"/>
</dbReference>
<feature type="compositionally biased region" description="Acidic residues" evidence="1">
    <location>
        <begin position="14"/>
        <end position="23"/>
    </location>
</feature>
<dbReference type="Proteomes" id="UP000677228">
    <property type="component" value="Unassembled WGS sequence"/>
</dbReference>
<dbReference type="AlphaFoldDB" id="A0A8S2EJ83"/>
<protein>
    <submittedName>
        <fullName evidence="2">Uncharacterized protein</fullName>
    </submittedName>
</protein>
<feature type="compositionally biased region" description="Basic and acidic residues" evidence="1">
    <location>
        <begin position="1"/>
        <end position="13"/>
    </location>
</feature>
<evidence type="ECO:0000313" key="2">
    <source>
        <dbReference type="EMBL" id="CAF1223106.1"/>
    </source>
</evidence>
<evidence type="ECO:0000313" key="3">
    <source>
        <dbReference type="EMBL" id="CAF4031473.1"/>
    </source>
</evidence>
<proteinExistence type="predicted"/>
<name>A0A8S2EJ83_9BILA</name>
<accession>A0A8S2EJ83</accession>
<dbReference type="Proteomes" id="UP000682733">
    <property type="component" value="Unassembled WGS sequence"/>
</dbReference>
<feature type="region of interest" description="Disordered" evidence="1">
    <location>
        <begin position="1"/>
        <end position="26"/>
    </location>
</feature>
<organism evidence="2 4">
    <name type="scientific">Didymodactylos carnosus</name>
    <dbReference type="NCBI Taxonomy" id="1234261"/>
    <lineage>
        <taxon>Eukaryota</taxon>
        <taxon>Metazoa</taxon>
        <taxon>Spiralia</taxon>
        <taxon>Gnathifera</taxon>
        <taxon>Rotifera</taxon>
        <taxon>Eurotatoria</taxon>
        <taxon>Bdelloidea</taxon>
        <taxon>Philodinida</taxon>
        <taxon>Philodinidae</taxon>
        <taxon>Didymodactylos</taxon>
    </lineage>
</organism>
<reference evidence="2" key="1">
    <citation type="submission" date="2021-02" db="EMBL/GenBank/DDBJ databases">
        <authorList>
            <person name="Nowell W R."/>
        </authorList>
    </citation>
    <scope>NUCLEOTIDE SEQUENCE</scope>
</reference>
<gene>
    <name evidence="2" type="ORF">OVA965_LOCUS25016</name>
    <name evidence="3" type="ORF">TMI583_LOCUS25743</name>
</gene>
<evidence type="ECO:0000313" key="4">
    <source>
        <dbReference type="Proteomes" id="UP000677228"/>
    </source>
</evidence>
<evidence type="ECO:0000256" key="1">
    <source>
        <dbReference type="SAM" id="MobiDB-lite"/>
    </source>
</evidence>
<dbReference type="EMBL" id="CAJNOK010015323">
    <property type="protein sequence ID" value="CAF1223106.1"/>
    <property type="molecule type" value="Genomic_DNA"/>
</dbReference>
<sequence length="118" mass="13654">MILVTPKRDRGSFDEEEVDENEESIPGTVYESKNKFPLVYVLPKMDPSFEEVIADPSLRNCGPRCSRRIQLMKVIHDDVINTYGTDFYPSAVQFERMVKAVLDKWPVLREIFGHDMVS</sequence>
<comment type="caution">
    <text evidence="2">The sequence shown here is derived from an EMBL/GenBank/DDBJ whole genome shotgun (WGS) entry which is preliminary data.</text>
</comment>